<feature type="transmembrane region" description="Helical" evidence="5">
    <location>
        <begin position="210"/>
        <end position="237"/>
    </location>
</feature>
<evidence type="ECO:0000256" key="1">
    <source>
        <dbReference type="ARBA" id="ARBA00004141"/>
    </source>
</evidence>
<dbReference type="PANTHER" id="PTHR43471:SF1">
    <property type="entry name" value="ABC TRANSPORTER PERMEASE PROTEIN NOSY-RELATED"/>
    <property type="match status" value="1"/>
</dbReference>
<dbReference type="InterPro" id="IPR013525">
    <property type="entry name" value="ABC2_TM"/>
</dbReference>
<name>A0A3D8LEN6_9BACT</name>
<proteinExistence type="predicted"/>
<keyword evidence="3 5" id="KW-1133">Transmembrane helix</keyword>
<protein>
    <submittedName>
        <fullName evidence="7">DUF3526 domain-containing protein</fullName>
    </submittedName>
</protein>
<evidence type="ECO:0000256" key="3">
    <source>
        <dbReference type="ARBA" id="ARBA00022989"/>
    </source>
</evidence>
<evidence type="ECO:0000256" key="2">
    <source>
        <dbReference type="ARBA" id="ARBA00022692"/>
    </source>
</evidence>
<gene>
    <name evidence="7" type="ORF">DXT99_07985</name>
</gene>
<comment type="subcellular location">
    <subcellularLocation>
        <location evidence="1">Membrane</location>
        <topology evidence="1">Multi-pass membrane protein</topology>
    </subcellularLocation>
</comment>
<feature type="transmembrane region" description="Helical" evidence="5">
    <location>
        <begin position="128"/>
        <end position="148"/>
    </location>
</feature>
<accession>A0A3D8LEN6</accession>
<dbReference type="InterPro" id="IPR021913">
    <property type="entry name" value="DUF3526"/>
</dbReference>
<feature type="transmembrane region" description="Helical" evidence="5">
    <location>
        <begin position="20"/>
        <end position="41"/>
    </location>
</feature>
<dbReference type="RefSeq" id="WP_115564991.1">
    <property type="nucleotide sequence ID" value="NZ_QRGR01000007.1"/>
</dbReference>
<sequence length="473" mass="52735">MVKSIAKKEFVSTLRDSRFVALSVIVLLLLLAATIVGLHSYKTLQAERDTAQETVNDQFVSAADRHPHRMAHYGSYAFRPKSSISFLDFGMDSYTGASVYMEAHRQNSANFSQAQQSSSLIRFGEMTVAFVLQMLIPLLIIFLCFGAFTQEKETGTLKILLSQGISLRQMAWAKIAGYSKVVALVVAPALALASLLLFGRGGFELGGDVVIRLLLFMLFYLVYFFIFIVLSVVVSALHQRSSTALVTLLGIWILFCVITPKAAANLGANLYTTPTKAQMEADVHEEVAKGIDGHNSQDERAEALKQELLEKYNVETLEELPVNFDGILMALGEEQSSHVFQEHFDELTGTFEKQNSISEYVGLLNPYLAVRHLSMGMAGSDFSHFIHFQKMAEQYRYNQSQKLNHIQATQLKYGDKETRLSSETWKDFTPFTYETPPAGWALGNHLLSLGAMLLWLVLVSTVGIRLIDKTKVA</sequence>
<keyword evidence="2 5" id="KW-0812">Transmembrane</keyword>
<feature type="transmembrane region" description="Helical" evidence="5">
    <location>
        <begin position="244"/>
        <end position="264"/>
    </location>
</feature>
<comment type="caution">
    <text evidence="7">The sequence shown here is derived from an EMBL/GenBank/DDBJ whole genome shotgun (WGS) entry which is preliminary data.</text>
</comment>
<feature type="transmembrane region" description="Helical" evidence="5">
    <location>
        <begin position="177"/>
        <end position="198"/>
    </location>
</feature>
<dbReference type="Pfam" id="PF12040">
    <property type="entry name" value="DUF3526"/>
    <property type="match status" value="1"/>
</dbReference>
<reference evidence="8" key="1">
    <citation type="submission" date="2018-08" db="EMBL/GenBank/DDBJ databases">
        <authorList>
            <person name="Liu Z.-W."/>
            <person name="Du Z.-J."/>
        </authorList>
    </citation>
    <scope>NUCLEOTIDE SEQUENCE [LARGE SCALE GENOMIC DNA]</scope>
    <source>
        <strain evidence="8">H4X</strain>
    </source>
</reference>
<keyword evidence="8" id="KW-1185">Reference proteome</keyword>
<dbReference type="GO" id="GO:0140359">
    <property type="term" value="F:ABC-type transporter activity"/>
    <property type="evidence" value="ECO:0007669"/>
    <property type="project" value="InterPro"/>
</dbReference>
<evidence type="ECO:0000313" key="7">
    <source>
        <dbReference type="EMBL" id="RDV15919.1"/>
    </source>
</evidence>
<feature type="domain" description="ABC-2 type transporter transmembrane" evidence="6">
    <location>
        <begin position="123"/>
        <end position="258"/>
    </location>
</feature>
<dbReference type="AlphaFoldDB" id="A0A3D8LEN6"/>
<evidence type="ECO:0000256" key="4">
    <source>
        <dbReference type="ARBA" id="ARBA00023136"/>
    </source>
</evidence>
<dbReference type="GO" id="GO:0005886">
    <property type="term" value="C:plasma membrane"/>
    <property type="evidence" value="ECO:0007669"/>
    <property type="project" value="UniProtKB-SubCell"/>
</dbReference>
<evidence type="ECO:0000259" key="6">
    <source>
        <dbReference type="Pfam" id="PF12698"/>
    </source>
</evidence>
<keyword evidence="4 5" id="KW-0472">Membrane</keyword>
<organism evidence="7 8">
    <name type="scientific">Pontibacter diazotrophicus</name>
    <dbReference type="NCBI Taxonomy" id="1400979"/>
    <lineage>
        <taxon>Bacteria</taxon>
        <taxon>Pseudomonadati</taxon>
        <taxon>Bacteroidota</taxon>
        <taxon>Cytophagia</taxon>
        <taxon>Cytophagales</taxon>
        <taxon>Hymenobacteraceae</taxon>
        <taxon>Pontibacter</taxon>
    </lineage>
</organism>
<feature type="transmembrane region" description="Helical" evidence="5">
    <location>
        <begin position="446"/>
        <end position="467"/>
    </location>
</feature>
<dbReference type="PANTHER" id="PTHR43471">
    <property type="entry name" value="ABC TRANSPORTER PERMEASE"/>
    <property type="match status" value="1"/>
</dbReference>
<dbReference type="EMBL" id="QRGR01000007">
    <property type="protein sequence ID" value="RDV15919.1"/>
    <property type="molecule type" value="Genomic_DNA"/>
</dbReference>
<evidence type="ECO:0000313" key="8">
    <source>
        <dbReference type="Proteomes" id="UP000256708"/>
    </source>
</evidence>
<dbReference type="OrthoDB" id="184009at2"/>
<dbReference type="Proteomes" id="UP000256708">
    <property type="component" value="Unassembled WGS sequence"/>
</dbReference>
<dbReference type="Pfam" id="PF12698">
    <property type="entry name" value="ABC2_membrane_3"/>
    <property type="match status" value="1"/>
</dbReference>
<evidence type="ECO:0000256" key="5">
    <source>
        <dbReference type="SAM" id="Phobius"/>
    </source>
</evidence>